<evidence type="ECO:0000313" key="2">
    <source>
        <dbReference type="Proteomes" id="UP000324800"/>
    </source>
</evidence>
<organism evidence="1 2">
    <name type="scientific">Streblomastix strix</name>
    <dbReference type="NCBI Taxonomy" id="222440"/>
    <lineage>
        <taxon>Eukaryota</taxon>
        <taxon>Metamonada</taxon>
        <taxon>Preaxostyla</taxon>
        <taxon>Oxymonadida</taxon>
        <taxon>Streblomastigidae</taxon>
        <taxon>Streblomastix</taxon>
    </lineage>
</organism>
<dbReference type="AlphaFoldDB" id="A0A5J4WZW3"/>
<protein>
    <submittedName>
        <fullName evidence="1">Uncharacterized protein</fullName>
    </submittedName>
</protein>
<accession>A0A5J4WZW3</accession>
<dbReference type="EMBL" id="SNRW01000525">
    <property type="protein sequence ID" value="KAA6400658.1"/>
    <property type="molecule type" value="Genomic_DNA"/>
</dbReference>
<proteinExistence type="predicted"/>
<reference evidence="1 2" key="1">
    <citation type="submission" date="2019-03" db="EMBL/GenBank/DDBJ databases">
        <title>Single cell metagenomics reveals metabolic interactions within the superorganism composed of flagellate Streblomastix strix and complex community of Bacteroidetes bacteria on its surface.</title>
        <authorList>
            <person name="Treitli S.C."/>
            <person name="Kolisko M."/>
            <person name="Husnik F."/>
            <person name="Keeling P."/>
            <person name="Hampl V."/>
        </authorList>
    </citation>
    <scope>NUCLEOTIDE SEQUENCE [LARGE SCALE GENOMIC DNA]</scope>
    <source>
        <strain evidence="1">ST1C</strain>
    </source>
</reference>
<sequence>MVQNYDNYSVVCAGGGVKAILDINPSTQDDALLLLKADKTQPIDAYSKNEAEALLDDKLNADKTQLVDVYTKGEAYNLLNIKANSGISYTKGEDDALLLLKANQSTTFTKTEIDYLISQIEVGDVDLSGYMTLVTSQTITANKTINNACRFVSSIDGTAIITGALFDKSGADDTVILLGVGGTKQISEFAGTPTYLSDYYTKIQTYSKTETDNKYVRLEDSIKQTITGRLKYVCPFGQTYDEIQHPVVNTYLTMSEVDSKLSNYINATNNQSINGTKTFNANVNATGFVKTGKHDTSVLLACGSDALISSFGGLTLEYITFTSNVVPPVSITFFYCYRVRPLVILQTQIYMTSGTGNDAASIHVATLAIQAFKTHDGLQELKTIILSIKLRVNAASGYNCAAGISDFAELYAYIKERNPKPLDQLQQLIPIGDQTLQQQVKNNDDIIYGSGSNEEFEPPVLNAITNLDLSSQFERQSFLASSGSDPQLIIYGGRITLTASYATTAQTPTNQHMKIQNLASTKVCVINLNLEQKRLDGRTQEVGRIPDSILFVHGKKPQESIPQDSADAYKY</sequence>
<evidence type="ECO:0000313" key="1">
    <source>
        <dbReference type="EMBL" id="KAA6400658.1"/>
    </source>
</evidence>
<gene>
    <name evidence="1" type="ORF">EZS28_003812</name>
</gene>
<name>A0A5J4WZW3_9EUKA</name>
<comment type="caution">
    <text evidence="1">The sequence shown here is derived from an EMBL/GenBank/DDBJ whole genome shotgun (WGS) entry which is preliminary data.</text>
</comment>
<dbReference type="Proteomes" id="UP000324800">
    <property type="component" value="Unassembled WGS sequence"/>
</dbReference>